<protein>
    <submittedName>
        <fullName evidence="1">Uncharacterized protein</fullName>
    </submittedName>
</protein>
<accession>A0A1F5NP18</accession>
<proteinExistence type="predicted"/>
<gene>
    <name evidence="1" type="ORF">A2751_05390</name>
</gene>
<dbReference type="STRING" id="1817824.A2751_05390"/>
<organism evidence="1 2">
    <name type="scientific">Candidatus Doudnabacteria bacterium RIFCSPHIGHO2_01_FULL_46_14</name>
    <dbReference type="NCBI Taxonomy" id="1817824"/>
    <lineage>
        <taxon>Bacteria</taxon>
        <taxon>Candidatus Doudnaibacteriota</taxon>
    </lineage>
</organism>
<sequence>MISTATVAIQSSISIQRRHQARLYLSGYRFFVERQEVYFQGSMGTENGLHVLLLGETPTASPTGELDKEYDAVVFIYRDTGYVYERYKWVVLENWGTNFREKIEFFKK</sequence>
<comment type="caution">
    <text evidence="1">The sequence shown here is derived from an EMBL/GenBank/DDBJ whole genome shotgun (WGS) entry which is preliminary data.</text>
</comment>
<reference evidence="1 2" key="1">
    <citation type="journal article" date="2016" name="Nat. Commun.">
        <title>Thousands of microbial genomes shed light on interconnected biogeochemical processes in an aquifer system.</title>
        <authorList>
            <person name="Anantharaman K."/>
            <person name="Brown C.T."/>
            <person name="Hug L.A."/>
            <person name="Sharon I."/>
            <person name="Castelle C.J."/>
            <person name="Probst A.J."/>
            <person name="Thomas B.C."/>
            <person name="Singh A."/>
            <person name="Wilkins M.J."/>
            <person name="Karaoz U."/>
            <person name="Brodie E.L."/>
            <person name="Williams K.H."/>
            <person name="Hubbard S.S."/>
            <person name="Banfield J.F."/>
        </authorList>
    </citation>
    <scope>NUCLEOTIDE SEQUENCE [LARGE SCALE GENOMIC DNA]</scope>
</reference>
<dbReference type="Proteomes" id="UP000176864">
    <property type="component" value="Unassembled WGS sequence"/>
</dbReference>
<dbReference type="AlphaFoldDB" id="A0A1F5NP18"/>
<evidence type="ECO:0000313" key="2">
    <source>
        <dbReference type="Proteomes" id="UP000176864"/>
    </source>
</evidence>
<evidence type="ECO:0000313" key="1">
    <source>
        <dbReference type="EMBL" id="OGE79436.1"/>
    </source>
</evidence>
<name>A0A1F5NP18_9BACT</name>
<dbReference type="EMBL" id="MFEK01000003">
    <property type="protein sequence ID" value="OGE79436.1"/>
    <property type="molecule type" value="Genomic_DNA"/>
</dbReference>